<dbReference type="GeneID" id="54292568"/>
<name>A0A6A6B0E1_9PEZI</name>
<sequence>MDDGYPHWVGRLAFPATTTTTTTTTETRPPPTTASRRGPPLLHAALHCTLHAACTILLQSCGRRSAYLHNYIQVDPSWVCLHARPSGRPITLTHPIL</sequence>
<evidence type="ECO:0000313" key="3">
    <source>
        <dbReference type="Proteomes" id="UP000799438"/>
    </source>
</evidence>
<dbReference type="Proteomes" id="UP000799438">
    <property type="component" value="Unassembled WGS sequence"/>
</dbReference>
<evidence type="ECO:0000313" key="2">
    <source>
        <dbReference type="EMBL" id="KAF2137018.1"/>
    </source>
</evidence>
<keyword evidence="3" id="KW-1185">Reference proteome</keyword>
<accession>A0A6A6B0E1</accession>
<feature type="compositionally biased region" description="Low complexity" evidence="1">
    <location>
        <begin position="17"/>
        <end position="27"/>
    </location>
</feature>
<dbReference type="RefSeq" id="XP_033392736.1">
    <property type="nucleotide sequence ID" value="XM_033535074.1"/>
</dbReference>
<organism evidence="2 3">
    <name type="scientific">Aplosporella prunicola CBS 121167</name>
    <dbReference type="NCBI Taxonomy" id="1176127"/>
    <lineage>
        <taxon>Eukaryota</taxon>
        <taxon>Fungi</taxon>
        <taxon>Dikarya</taxon>
        <taxon>Ascomycota</taxon>
        <taxon>Pezizomycotina</taxon>
        <taxon>Dothideomycetes</taxon>
        <taxon>Dothideomycetes incertae sedis</taxon>
        <taxon>Botryosphaeriales</taxon>
        <taxon>Aplosporellaceae</taxon>
        <taxon>Aplosporella</taxon>
    </lineage>
</organism>
<dbReference type="AlphaFoldDB" id="A0A6A6B0E1"/>
<proteinExistence type="predicted"/>
<evidence type="ECO:0000256" key="1">
    <source>
        <dbReference type="SAM" id="MobiDB-lite"/>
    </source>
</evidence>
<gene>
    <name evidence="2" type="ORF">K452DRAFT_114903</name>
</gene>
<reference evidence="2" key="1">
    <citation type="journal article" date="2020" name="Stud. Mycol.">
        <title>101 Dothideomycetes genomes: a test case for predicting lifestyles and emergence of pathogens.</title>
        <authorList>
            <person name="Haridas S."/>
            <person name="Albert R."/>
            <person name="Binder M."/>
            <person name="Bloem J."/>
            <person name="Labutti K."/>
            <person name="Salamov A."/>
            <person name="Andreopoulos B."/>
            <person name="Baker S."/>
            <person name="Barry K."/>
            <person name="Bills G."/>
            <person name="Bluhm B."/>
            <person name="Cannon C."/>
            <person name="Castanera R."/>
            <person name="Culley D."/>
            <person name="Daum C."/>
            <person name="Ezra D."/>
            <person name="Gonzalez J."/>
            <person name="Henrissat B."/>
            <person name="Kuo A."/>
            <person name="Liang C."/>
            <person name="Lipzen A."/>
            <person name="Lutzoni F."/>
            <person name="Magnuson J."/>
            <person name="Mondo S."/>
            <person name="Nolan M."/>
            <person name="Ohm R."/>
            <person name="Pangilinan J."/>
            <person name="Park H.-J."/>
            <person name="Ramirez L."/>
            <person name="Alfaro M."/>
            <person name="Sun H."/>
            <person name="Tritt A."/>
            <person name="Yoshinaga Y."/>
            <person name="Zwiers L.-H."/>
            <person name="Turgeon B."/>
            <person name="Goodwin S."/>
            <person name="Spatafora J."/>
            <person name="Crous P."/>
            <person name="Grigoriev I."/>
        </authorList>
    </citation>
    <scope>NUCLEOTIDE SEQUENCE</scope>
    <source>
        <strain evidence="2">CBS 121167</strain>
    </source>
</reference>
<protein>
    <submittedName>
        <fullName evidence="2">Uncharacterized protein</fullName>
    </submittedName>
</protein>
<feature type="region of interest" description="Disordered" evidence="1">
    <location>
        <begin position="14"/>
        <end position="38"/>
    </location>
</feature>
<dbReference type="EMBL" id="ML995508">
    <property type="protein sequence ID" value="KAF2137018.1"/>
    <property type="molecule type" value="Genomic_DNA"/>
</dbReference>